<dbReference type="GO" id="GO:0005886">
    <property type="term" value="C:plasma membrane"/>
    <property type="evidence" value="ECO:0007669"/>
    <property type="project" value="UniProtKB-SubCell"/>
</dbReference>
<feature type="transmembrane region" description="Helical" evidence="9">
    <location>
        <begin position="92"/>
        <end position="114"/>
    </location>
</feature>
<evidence type="ECO:0000256" key="5">
    <source>
        <dbReference type="ARBA" id="ARBA00022692"/>
    </source>
</evidence>
<comment type="subunit">
    <text evidence="9">The complex comprises the extracytoplasmic solute receptor protein and the two transmembrane proteins.</text>
</comment>
<keyword evidence="4 9" id="KW-0997">Cell inner membrane</keyword>
<sequence length="193" mass="21936">MHKGIEVIDRISHWSGKTFAWCILLLTAVVGMEVFMRYVMRAPTSWAYDTSYMLYGTLFMMCGAYALSNNAHVRADVLSRYFPPRLHAGLDLVLFLLFFYPGVIALVWNGFDYFATSFRQDEHSSFTPGGPPLYPFKFVIPFAAVLLMLQGVAEIGRCIICLREGNWPARPGDVEELSDVQFKESSQDEEIQP</sequence>
<comment type="function">
    <text evidence="9">Part of the tripartite ATP-independent periplasmic (TRAP) transport system.</text>
</comment>
<keyword evidence="7 9" id="KW-0472">Membrane</keyword>
<dbReference type="PANTHER" id="PTHR35011">
    <property type="entry name" value="2,3-DIKETO-L-GULONATE TRAP TRANSPORTER SMALL PERMEASE PROTEIN YIAM"/>
    <property type="match status" value="1"/>
</dbReference>
<evidence type="ECO:0000256" key="9">
    <source>
        <dbReference type="RuleBase" id="RU369079"/>
    </source>
</evidence>
<evidence type="ECO:0000313" key="11">
    <source>
        <dbReference type="EMBL" id="SDW30017.1"/>
    </source>
</evidence>
<evidence type="ECO:0000256" key="8">
    <source>
        <dbReference type="ARBA" id="ARBA00038436"/>
    </source>
</evidence>
<comment type="subcellular location">
    <subcellularLocation>
        <location evidence="1 9">Cell inner membrane</location>
        <topology evidence="1 9">Multi-pass membrane protein</topology>
    </subcellularLocation>
</comment>
<dbReference type="EMBL" id="FNNI01000001">
    <property type="protein sequence ID" value="SDW30017.1"/>
    <property type="molecule type" value="Genomic_DNA"/>
</dbReference>
<feature type="transmembrane region" description="Helical" evidence="9">
    <location>
        <begin position="20"/>
        <end position="40"/>
    </location>
</feature>
<dbReference type="OrthoDB" id="8559033at2"/>
<feature type="transmembrane region" description="Helical" evidence="9">
    <location>
        <begin position="134"/>
        <end position="153"/>
    </location>
</feature>
<evidence type="ECO:0000256" key="2">
    <source>
        <dbReference type="ARBA" id="ARBA00022448"/>
    </source>
</evidence>
<feature type="domain" description="Tripartite ATP-independent periplasmic transporters DctQ component" evidence="10">
    <location>
        <begin position="26"/>
        <end position="157"/>
    </location>
</feature>
<keyword evidence="2 9" id="KW-0813">Transport</keyword>
<dbReference type="GO" id="GO:0022857">
    <property type="term" value="F:transmembrane transporter activity"/>
    <property type="evidence" value="ECO:0007669"/>
    <property type="project" value="UniProtKB-UniRule"/>
</dbReference>
<evidence type="ECO:0000256" key="7">
    <source>
        <dbReference type="ARBA" id="ARBA00023136"/>
    </source>
</evidence>
<protein>
    <recommendedName>
        <fullName evidence="9">TRAP transporter small permease protein</fullName>
    </recommendedName>
</protein>
<dbReference type="InterPro" id="IPR055348">
    <property type="entry name" value="DctQ"/>
</dbReference>
<evidence type="ECO:0000256" key="4">
    <source>
        <dbReference type="ARBA" id="ARBA00022519"/>
    </source>
</evidence>
<keyword evidence="5 9" id="KW-0812">Transmembrane</keyword>
<keyword evidence="3" id="KW-1003">Cell membrane</keyword>
<proteinExistence type="inferred from homology"/>
<dbReference type="STRING" id="574349.SAMN05443545_101543"/>
<name>A0A1H2SER6_9GAMM</name>
<comment type="similarity">
    <text evidence="8 9">Belongs to the TRAP transporter small permease family.</text>
</comment>
<feature type="transmembrane region" description="Helical" evidence="9">
    <location>
        <begin position="52"/>
        <end position="71"/>
    </location>
</feature>
<dbReference type="Proteomes" id="UP000198500">
    <property type="component" value="Unassembled WGS sequence"/>
</dbReference>
<evidence type="ECO:0000259" key="10">
    <source>
        <dbReference type="Pfam" id="PF04290"/>
    </source>
</evidence>
<evidence type="ECO:0000256" key="6">
    <source>
        <dbReference type="ARBA" id="ARBA00022989"/>
    </source>
</evidence>
<reference evidence="11 12" key="1">
    <citation type="submission" date="2016-10" db="EMBL/GenBank/DDBJ databases">
        <authorList>
            <person name="de Groot N.N."/>
        </authorList>
    </citation>
    <scope>NUCLEOTIDE SEQUENCE [LARGE SCALE GENOMIC DNA]</scope>
    <source>
        <strain evidence="11 12">DSM 19219</strain>
    </source>
</reference>
<dbReference type="InterPro" id="IPR007387">
    <property type="entry name" value="TRAP_DctQ"/>
</dbReference>
<evidence type="ECO:0000313" key="12">
    <source>
        <dbReference type="Proteomes" id="UP000198500"/>
    </source>
</evidence>
<keyword evidence="6 9" id="KW-1133">Transmembrane helix</keyword>
<gene>
    <name evidence="11" type="ORF">SAMN05443545_101543</name>
</gene>
<evidence type="ECO:0000256" key="1">
    <source>
        <dbReference type="ARBA" id="ARBA00004429"/>
    </source>
</evidence>
<evidence type="ECO:0000256" key="3">
    <source>
        <dbReference type="ARBA" id="ARBA00022475"/>
    </source>
</evidence>
<dbReference type="Pfam" id="PF04290">
    <property type="entry name" value="DctQ"/>
    <property type="match status" value="1"/>
</dbReference>
<accession>A0A1H2SER6</accession>
<dbReference type="PANTHER" id="PTHR35011:SF4">
    <property type="entry name" value="SLL1102 PROTEIN"/>
    <property type="match status" value="1"/>
</dbReference>
<keyword evidence="12" id="KW-1185">Reference proteome</keyword>
<dbReference type="AlphaFoldDB" id="A0A1H2SER6"/>
<organism evidence="11 12">
    <name type="scientific">Aidingimonas halophila</name>
    <dbReference type="NCBI Taxonomy" id="574349"/>
    <lineage>
        <taxon>Bacteria</taxon>
        <taxon>Pseudomonadati</taxon>
        <taxon>Pseudomonadota</taxon>
        <taxon>Gammaproteobacteria</taxon>
        <taxon>Oceanospirillales</taxon>
        <taxon>Halomonadaceae</taxon>
        <taxon>Aidingimonas</taxon>
    </lineage>
</organism>
<dbReference type="RefSeq" id="WP_092567935.1">
    <property type="nucleotide sequence ID" value="NZ_BMXH01000001.1"/>
</dbReference>